<evidence type="ECO:0000313" key="3">
    <source>
        <dbReference type="EnsemblPlants" id="KRH06325"/>
    </source>
</evidence>
<protein>
    <submittedName>
        <fullName evidence="2 3">Uncharacterized protein</fullName>
    </submittedName>
</protein>
<organism evidence="2">
    <name type="scientific">Glycine max</name>
    <name type="common">Soybean</name>
    <name type="synonym">Glycine hispida</name>
    <dbReference type="NCBI Taxonomy" id="3847"/>
    <lineage>
        <taxon>Eukaryota</taxon>
        <taxon>Viridiplantae</taxon>
        <taxon>Streptophyta</taxon>
        <taxon>Embryophyta</taxon>
        <taxon>Tracheophyta</taxon>
        <taxon>Spermatophyta</taxon>
        <taxon>Magnoliopsida</taxon>
        <taxon>eudicotyledons</taxon>
        <taxon>Gunneridae</taxon>
        <taxon>Pentapetalae</taxon>
        <taxon>rosids</taxon>
        <taxon>fabids</taxon>
        <taxon>Fabales</taxon>
        <taxon>Fabaceae</taxon>
        <taxon>Papilionoideae</taxon>
        <taxon>50 kb inversion clade</taxon>
        <taxon>NPAAA clade</taxon>
        <taxon>indigoferoid/millettioid clade</taxon>
        <taxon>Phaseoleae</taxon>
        <taxon>Glycine</taxon>
        <taxon>Glycine subgen. Soja</taxon>
    </lineage>
</organism>
<dbReference type="PANTHER" id="PTHR31267:SF7">
    <property type="entry name" value="DENTIN SIALOPHOSPHOPROTEIN-LIKE PROTEIN"/>
    <property type="match status" value="1"/>
</dbReference>
<feature type="compositionally biased region" description="Polar residues" evidence="1">
    <location>
        <begin position="54"/>
        <end position="67"/>
    </location>
</feature>
<reference evidence="2 3" key="1">
    <citation type="journal article" date="2010" name="Nature">
        <title>Genome sequence of the palaeopolyploid soybean.</title>
        <authorList>
            <person name="Schmutz J."/>
            <person name="Cannon S.B."/>
            <person name="Schlueter J."/>
            <person name="Ma J."/>
            <person name="Mitros T."/>
            <person name="Nelson W."/>
            <person name="Hyten D.L."/>
            <person name="Song Q."/>
            <person name="Thelen J.J."/>
            <person name="Cheng J."/>
            <person name="Xu D."/>
            <person name="Hellsten U."/>
            <person name="May G.D."/>
            <person name="Yu Y."/>
            <person name="Sakurai T."/>
            <person name="Umezawa T."/>
            <person name="Bhattacharyya M.K."/>
            <person name="Sandhu D."/>
            <person name="Valliyodan B."/>
            <person name="Lindquist E."/>
            <person name="Peto M."/>
            <person name="Grant D."/>
            <person name="Shu S."/>
            <person name="Goodstein D."/>
            <person name="Barry K."/>
            <person name="Futrell-Griggs M."/>
            <person name="Abernathy B."/>
            <person name="Du J."/>
            <person name="Tian Z."/>
            <person name="Zhu L."/>
            <person name="Gill N."/>
            <person name="Joshi T."/>
            <person name="Libault M."/>
            <person name="Sethuraman A."/>
            <person name="Zhang X.-C."/>
            <person name="Shinozaki K."/>
            <person name="Nguyen H.T."/>
            <person name="Wing R.A."/>
            <person name="Cregan P."/>
            <person name="Specht J."/>
            <person name="Grimwood J."/>
            <person name="Rokhsar D."/>
            <person name="Stacey G."/>
            <person name="Shoemaker R.C."/>
            <person name="Jackson S.A."/>
        </authorList>
    </citation>
    <scope>NUCLEOTIDE SEQUENCE [LARGE SCALE GENOMIC DNA]</scope>
    <source>
        <strain evidence="3">cv. Williams 82</strain>
        <tissue evidence="2">Callus</tissue>
    </source>
</reference>
<reference evidence="3" key="2">
    <citation type="submission" date="2018-02" db="UniProtKB">
        <authorList>
            <consortium name="EnsemblPlants"/>
        </authorList>
    </citation>
    <scope>IDENTIFICATION</scope>
    <source>
        <strain evidence="3">Williams 82</strain>
    </source>
</reference>
<evidence type="ECO:0000313" key="4">
    <source>
        <dbReference type="Proteomes" id="UP000008827"/>
    </source>
</evidence>
<evidence type="ECO:0000313" key="2">
    <source>
        <dbReference type="EMBL" id="KRH06325.1"/>
    </source>
</evidence>
<proteinExistence type="predicted"/>
<dbReference type="OrthoDB" id="1926238at2759"/>
<dbReference type="InParanoid" id="A0A0R0FUU5"/>
<dbReference type="STRING" id="3847.A0A0R0FUU5"/>
<keyword evidence="4" id="KW-1185">Reference proteome</keyword>
<reference evidence="2" key="3">
    <citation type="submission" date="2018-07" db="EMBL/GenBank/DDBJ databases">
        <title>WGS assembly of Glycine max.</title>
        <authorList>
            <person name="Schmutz J."/>
            <person name="Cannon S."/>
            <person name="Schlueter J."/>
            <person name="Ma J."/>
            <person name="Mitros T."/>
            <person name="Nelson W."/>
            <person name="Hyten D."/>
            <person name="Song Q."/>
            <person name="Thelen J."/>
            <person name="Cheng J."/>
            <person name="Xu D."/>
            <person name="Hellsten U."/>
            <person name="May G."/>
            <person name="Yu Y."/>
            <person name="Sakurai T."/>
            <person name="Umezawa T."/>
            <person name="Bhattacharyya M."/>
            <person name="Sandhu D."/>
            <person name="Valliyodan B."/>
            <person name="Lindquist E."/>
            <person name="Peto M."/>
            <person name="Grant D."/>
            <person name="Shu S."/>
            <person name="Goodstein D."/>
            <person name="Barry K."/>
            <person name="Futrell-Griggs M."/>
            <person name="Abernathy B."/>
            <person name="Du J."/>
            <person name="Tian Z."/>
            <person name="Zhu L."/>
            <person name="Gill N."/>
            <person name="Joshi T."/>
            <person name="Libault M."/>
            <person name="Sethuraman A."/>
            <person name="Zhang X."/>
            <person name="Shinozaki K."/>
            <person name="Nguyen H."/>
            <person name="Wing R."/>
            <person name="Cregan P."/>
            <person name="Specht J."/>
            <person name="Grimwood J."/>
            <person name="Rokhsar D."/>
            <person name="Stacey G."/>
            <person name="Shoemaker R."/>
            <person name="Jackson S."/>
        </authorList>
    </citation>
    <scope>NUCLEOTIDE SEQUENCE</scope>
    <source>
        <tissue evidence="2">Callus</tissue>
    </source>
</reference>
<evidence type="ECO:0000256" key="1">
    <source>
        <dbReference type="SAM" id="MobiDB-lite"/>
    </source>
</evidence>
<sequence length="105" mass="11748">MVVFAISQLICSTCDKLLNSKASILDLRVECQDLERYSVINRFAKFHGRGQNDGAETSSSSDANNNAQKSFPLKYVTAVPLPRNLPDRVPSHLYIAKLYMQSIKV</sequence>
<dbReference type="EnsemblPlants" id="KRH06325">
    <property type="protein sequence ID" value="KRH06325"/>
    <property type="gene ID" value="GLYMA_16G016500"/>
</dbReference>
<feature type="region of interest" description="Disordered" evidence="1">
    <location>
        <begin position="48"/>
        <end position="67"/>
    </location>
</feature>
<dbReference type="OMA" id="YECEEIF"/>
<dbReference type="AlphaFoldDB" id="A0A0R0FUU5"/>
<accession>A0A0R0FUU5</accession>
<dbReference type="PANTHER" id="PTHR31267">
    <property type="entry name" value="DENTIN SIALOPHOSPHOPROTEIN-LIKE PROTEIN"/>
    <property type="match status" value="1"/>
</dbReference>
<dbReference type="Gramene" id="KRH06325">
    <property type="protein sequence ID" value="KRH06325"/>
    <property type="gene ID" value="GLYMA_16G016500"/>
</dbReference>
<gene>
    <name evidence="2" type="ORF">GLYMA_16G016500</name>
</gene>
<name>A0A0R0FUU5_SOYBN</name>
<dbReference type="Proteomes" id="UP000008827">
    <property type="component" value="Chromosome 16"/>
</dbReference>
<dbReference type="EMBL" id="CM000849">
    <property type="protein sequence ID" value="KRH06325.1"/>
    <property type="molecule type" value="Genomic_DNA"/>
</dbReference>